<feature type="compositionally biased region" description="Low complexity" evidence="1">
    <location>
        <begin position="158"/>
        <end position="185"/>
    </location>
</feature>
<feature type="domain" description="Bacterial Ig" evidence="2">
    <location>
        <begin position="2472"/>
        <end position="2554"/>
    </location>
</feature>
<evidence type="ECO:0000313" key="5">
    <source>
        <dbReference type="EMBL" id="HAD4351981.1"/>
    </source>
</evidence>
<name>A0A714SXV2_SALTI</name>
<feature type="domain" description="Bacterial Ig" evidence="2">
    <location>
        <begin position="483"/>
        <end position="564"/>
    </location>
</feature>
<dbReference type="InterPro" id="IPR013783">
    <property type="entry name" value="Ig-like_fold"/>
</dbReference>
<feature type="region of interest" description="Disordered" evidence="1">
    <location>
        <begin position="588"/>
        <end position="615"/>
    </location>
</feature>
<dbReference type="InterPro" id="IPR044016">
    <property type="entry name" value="Big_13"/>
</dbReference>
<feature type="region of interest" description="Disordered" evidence="1">
    <location>
        <begin position="138"/>
        <end position="197"/>
    </location>
</feature>
<feature type="compositionally biased region" description="Polar residues" evidence="1">
    <location>
        <begin position="1662"/>
        <end position="1673"/>
    </location>
</feature>
<feature type="domain" description="Bacterial Ig-like" evidence="3">
    <location>
        <begin position="1261"/>
        <end position="1346"/>
    </location>
</feature>
<reference evidence="5" key="1">
    <citation type="journal article" date="2018" name="Genome Biol.">
        <title>SKESA: strategic k-mer extension for scrupulous assemblies.</title>
        <authorList>
            <person name="Souvorov A."/>
            <person name="Agarwala R."/>
            <person name="Lipman D.J."/>
        </authorList>
    </citation>
    <scope>NUCLEOTIDE SEQUENCE</scope>
    <source>
        <strain evidence="5">CT18</strain>
    </source>
</reference>
<dbReference type="InterPro" id="IPR048051">
    <property type="entry name" value="BapA-like_prefix-like"/>
</dbReference>
<evidence type="ECO:0000259" key="2">
    <source>
        <dbReference type="Pfam" id="PF17936"/>
    </source>
</evidence>
<reference evidence="5" key="2">
    <citation type="submission" date="2019-01" db="EMBL/GenBank/DDBJ databases">
        <authorList>
            <consortium name="NCBI Pathogen Detection Project"/>
        </authorList>
    </citation>
    <scope>NUCLEOTIDE SEQUENCE</scope>
    <source>
        <strain evidence="5">CT18</strain>
    </source>
</reference>
<feature type="domain" description="Bacterial Ig-like" evidence="3">
    <location>
        <begin position="1545"/>
        <end position="1635"/>
    </location>
</feature>
<feature type="domain" description="Bacterial Ig-like" evidence="3">
    <location>
        <begin position="575"/>
        <end position="671"/>
    </location>
</feature>
<feature type="domain" description="Bacterial Ig-like" evidence="3">
    <location>
        <begin position="1366"/>
        <end position="1447"/>
    </location>
</feature>
<dbReference type="NCBIfam" id="NF033510">
    <property type="entry name" value="Ca_tandemer"/>
    <property type="match status" value="25"/>
</dbReference>
<dbReference type="InterPro" id="IPR041498">
    <property type="entry name" value="Big_6"/>
</dbReference>
<dbReference type="NCBIfam" id="NF033677">
    <property type="entry name" value="biofilm_BapA_N"/>
    <property type="match status" value="1"/>
</dbReference>
<dbReference type="Pfam" id="PF17936">
    <property type="entry name" value="Big_6"/>
    <property type="match status" value="8"/>
</dbReference>
<dbReference type="NCBIfam" id="TIGR03661">
    <property type="entry name" value="T1SS_VCA0849"/>
    <property type="match status" value="1"/>
</dbReference>
<organism evidence="5">
    <name type="scientific">Salmonella enterica subsp. enterica serovar Typhi str. CT18</name>
    <dbReference type="NCBI Taxonomy" id="220341"/>
    <lineage>
        <taxon>Bacteria</taxon>
        <taxon>Pseudomonadati</taxon>
        <taxon>Pseudomonadota</taxon>
        <taxon>Gammaproteobacteria</taxon>
        <taxon>Enterobacterales</taxon>
        <taxon>Enterobacteriaceae</taxon>
        <taxon>Salmonella</taxon>
    </lineage>
</organism>
<proteinExistence type="predicted"/>
<feature type="domain" description="Bacterial Ig-like" evidence="3">
    <location>
        <begin position="941"/>
        <end position="1035"/>
    </location>
</feature>
<feature type="domain" description="Bacterial Ig" evidence="2">
    <location>
        <begin position="2660"/>
        <end position="2739"/>
    </location>
</feature>
<feature type="domain" description="Bacterial Ig-like" evidence="3">
    <location>
        <begin position="2272"/>
        <end position="2366"/>
    </location>
</feature>
<feature type="domain" description="Bacterial Ig" evidence="2">
    <location>
        <begin position="191"/>
        <end position="271"/>
    </location>
</feature>
<dbReference type="Gene3D" id="2.60.40.10">
    <property type="entry name" value="Immunoglobulins"/>
    <property type="match status" value="26"/>
</dbReference>
<feature type="domain" description="Bacterial Ig-like" evidence="3">
    <location>
        <begin position="2380"/>
        <end position="2470"/>
    </location>
</feature>
<feature type="domain" description="Biofilm-associated protein BapA-like prefix-like" evidence="4">
    <location>
        <begin position="3"/>
        <end position="122"/>
    </location>
</feature>
<dbReference type="NCBIfam" id="NF045619">
    <property type="entry name" value="adhes_GNV_Cterm"/>
    <property type="match status" value="1"/>
</dbReference>
<dbReference type="InterPro" id="IPR019960">
    <property type="entry name" value="T1SS_VCA0849"/>
</dbReference>
<feature type="domain" description="Bacterial Ig" evidence="2">
    <location>
        <begin position="757"/>
        <end position="839"/>
    </location>
</feature>
<feature type="domain" description="Bacterial Ig-like" evidence="3">
    <location>
        <begin position="1159"/>
        <end position="1242"/>
    </location>
</feature>
<feature type="region of interest" description="Disordered" evidence="1">
    <location>
        <begin position="857"/>
        <end position="876"/>
    </location>
</feature>
<feature type="domain" description="Bacterial Ig-like" evidence="3">
    <location>
        <begin position="395"/>
        <end position="480"/>
    </location>
</feature>
<dbReference type="Pfam" id="PF19077">
    <property type="entry name" value="Big_13"/>
    <property type="match status" value="18"/>
</dbReference>
<evidence type="ECO:0000259" key="4">
    <source>
        <dbReference type="Pfam" id="PF22783"/>
    </source>
</evidence>
<feature type="domain" description="Bacterial Ig-like" evidence="3">
    <location>
        <begin position="1968"/>
        <end position="2054"/>
    </location>
</feature>
<feature type="domain" description="Bacterial Ig" evidence="2">
    <location>
        <begin position="1450"/>
        <end position="1532"/>
    </location>
</feature>
<accession>A0A714SXV2</accession>
<feature type="domain" description="Bacterial Ig-like" evidence="3">
    <location>
        <begin position="2072"/>
        <end position="2158"/>
    </location>
</feature>
<gene>
    <name evidence="5" type="ORF">G1T38_21360</name>
</gene>
<feature type="domain" description="Bacterial Ig" evidence="2">
    <location>
        <begin position="673"/>
        <end position="754"/>
    </location>
</feature>
<feature type="compositionally biased region" description="Polar residues" evidence="1">
    <location>
        <begin position="858"/>
        <end position="874"/>
    </location>
</feature>
<comment type="caution">
    <text evidence="5">The sequence shown here is derived from an EMBL/GenBank/DDBJ whole genome shotgun (WGS) entry which is preliminary data.</text>
</comment>
<feature type="domain" description="Bacterial Ig-like" evidence="3">
    <location>
        <begin position="1767"/>
        <end position="1843"/>
    </location>
</feature>
<dbReference type="NCBIfam" id="TIGR01965">
    <property type="entry name" value="VCBS_repeat"/>
    <property type="match status" value="1"/>
</dbReference>
<sequence length="3624" mass="365427">MRLLAVVSKLTGVSTTLESSAVTLNAPSIVKLSVARDEISQLTRINQDLVVRLHSGETITIKNFYVTNDLGASQLVLAENDGTLWWVENPQAGLHFEQIADINELLVTSGASHEAGGAVWPWVLAGAVAAGGIAAIASSGGGDSHHHSDGDNPPPDNTNPDGNPPDNSNPGGSNPNGNTPGSSNPVDTTPPLAPGELLISADGKTVSGEAEAGSLITIKDPSGNVVGEGKADSDGKFSIDLTAPQISGEQLTVTATDDAGNTGPSATIDAPNIPLPDTPVITAAIDDAAPLTGTLSNNQFTNDNTPTLEGTGSAGTVIHIYANGQEIGSTTVDTSGNWHFAITSALADGENHFTAIATNVKGESSESARFTLTIDTLSPDAPRVELMADNTGLLTGPLQNNDRTDEAKPLFSGQGEAGNTITIKEGSTVIGSATVDENGRWTFTPTMPLSDGEHTFTVEQSDKAGNASRVTTTPTIIVDTTPPDAAIIDNVAKDGTTVSGTAEAGSTVSIYDPAGNYLGSTITGENNHFSITLNPAQTHGERLEARIQDAVGNIGPATEFTASDSQYPAQPTILTVTDDAGAVTGLLKNGDATDDNRPTLSGTAEPGSTISINDNGFPVPSFPPIVADADGKWSFTPSLALADGDHVFTATATNDRGTSGQSVAFTIDIDTQPPVLEGLAVSDVGDRLTGTTEAGSTVVIKDSLGNTLGSGTAGDDGTFSIGISPAKINGETLSISVTDKAANSGPVETLNAPDKTAPAAPNGLIVATDGLSVSGQAEAGATVTIRDSSNTVLGSAVANGNGQFIVPLNAAQTNGQALIATATDIANNESAAATVDAPDSTAPEMPKNVVISEDGASISDTAEPGSSITITTPDGTPLGSGKADGEGHFTLPLAPAQTNGEQVTVTATDSANNVSPPTTAQAPDITAPDKPIITQVLDDVESFTGPLVNGQTTNDNRPTLSGTAEAGARVEIFDNGVSLGLATLQPNGGWTFTPSQNLGEGAHRLTVIATDAKGNASPAGNESPESISFTLRIDTQAPDAPQIVSAAITGGEGEVLLANGSITNQRMPTLSGTGEPGAIITLYNNGVELATVQVNPQGSWTYPLTRNLSEGLNILTATATDAAGNSSPTSGVFSVTLDTQPPAQPDAPLISDNVAPVIGNIGNNGATNDTTPTFSGTGEIGSTIILYNNGSEIGRTTVGDNGSWNFTPAALTPETYTITVTETDIAGNISPPSASVTFTLDTTAPANPVITFAEDNVGEVQDTIVSGATTDDNTPVIHGTGDIGSVITLYNGSSVVGVVTVDETGTWTLPVTSALPDGVYTLTAIAADAAGNSSGVSNSFTFTVDTVPLQPPVVNEILDDVAPVTGPLTDGAFTNDRTLTINGSGENGSTVTIYDNGVAIGTALVTDGVWTFNTSELSEASHALTFSATDDAGNTTAQTQPITITVDITAPPAPTIQTVADDGTRVAGLADPYATVEIHHADGTLVGSAVANGTGEFVVTLSPAQTDGGTLTAIAIDRAGNNGPATNFPASDSGLPAVPAITAIEDDVGSIQGNIAAGGATDDTMPTLRGTTDIGSTVEVFIDGDSAGFATVDASGNWIFEIATPLSESTHYFTVQATNANGPGGLSAPVGITVDLSAPAQPVITSATDDVPGMTGTLDNGALTNDSRPTLNGTGEAGATIRILDNGVEIGSATVDQSGNWRFTPNTPLESNAHIFTAVATDPAGNSGQLSDGFTLNIDAQAPDVPVITSVIDDNNQPTVPVLPGQSTDDRQPILNGTGEPGATITIFDNGTPLGTAQVGENGSWTFPVPRNLSEGSHNLTVSATDPAGNTSAVSAPWTIVVDITPPAIPVLTSVVDDQPGITGNLVSGQLTNDATPTLNGRGEAGATINVYLDGNPASIGTTTVNSDGTWSFTPQTPLANGSHTFTLSATDPAGNSSAVSSGFVLTIDTTPPAAPVIASVADNTAPVTGIVPNGGSTNETRPTLSGTGEAGTTISIYNGSALVGTAQVQANGSWSFTPSTSLGAGVWNLTATATDAAGNTSAASEIRSFTIDTTAPAAPVIDTVYDGTGPITGNLSSGQITDEARPVISGTREANTTIRLYDNGTLLAEIPADNSSSWRYTPDASLATGNHVITVIAVDAAGNASPVSDSVNFVVDTTPPLTPVITSVSDDQAPGLGTIANGQNTNDPTPTFSGTAEAGATITLYENGTVIGTTTAQPDGAWSVSTSTLASGTHVITAVATDAAGNSSPNSTAFTLTVDTTAPQTPILTSVVDDVAGGVTGNLANGQITNDNRPTLNGTAEAGSVVSIYDGDTLLGVTSANASGAWSFTPTTGLNDGTRTLTVTATDPAGNVSPATSGFTIVVDTLAPTVPLITSIVDDVPNNTGAIGNGQSTNDTQPTLNGTAEANSAVSIFDNGALVATVNANASGNWSWTPTASLGQGSHAYSVSAADAAGNVSAASPSTTIIVDTIAPGAPGNLVINATGNRVTGTAEAGSTVTITSETGVVLGTATADGTGSFTATLTPAQTNGQPLLAFAQDKAGNTGIAAGFTAPDTRVPEAPIITNVVDDVGIYTGAIANGPVTNDAQPTLNGTAQAGATVSIYNNGALLGTTTANASGNWSFTPTGNLTEGSHAFTATATNANGTGSVSTAATVIVDTLAPGTPSGTLSADGGSLSGQAEANSTVTVTLAGGVTLTTTAGSNGAWSLTLPTKQIEGQLINVTATDAAGNASGTLGITAPILPLAARDNITSLDLTSTAVTSTQNYSDYGLLLVGALGNVASVLGNDTAQVEFTIAEGGTGDVTIDAAATGIVLSLLSTQEIVVQRYDTSLGTWTTIVNTAVGDFANLLTLTGSGVTLNLNGLGEGQYRVLTYNTSLLATGSYTSLDVDVHQTSAGIISGPTISTGNVMADDTAPTGTTVTAITNANGVSTPVGAGGVDILGQYGTLHINQDGSYTYTLTKPTAGYGHKESFTYTITQNGVGSSAAQLVINLGPAPVPGSVIATDNNASLVFDTHVSYVNNGPSTQSGVTVLSVGLGNVLNANLLDDMTNPIIFNVEEGATRTMTLQGTVGGVSLVSTFDLYVYRFNDAIQQYEQFRVQKGWINTLLLAGQSQPLTLTLPGGEYLFVLNTASGISVLTGYTLAISQDHTYAVDSITANTTGNVLTNDVAPTDALLTEVNGVAIAATGTTEVNGLYGSLIIDARGNYTYTLKNGVGADSIKTPDSFIYTLKAPNGDTDTASLNITPTARALDAINDVSDTLSVATLQDTAAWLDSSVGSASWGLLGKSGSGSGTFDVATGTVLKGASLVFDVSTLITLGNLNISWAIQENGTVIRNGTVPVANITLGSATVTVNLSGLELDAGTYTLNFTGTNTLAGAATITPRVIGTTVDLDNFETSGTHTVLGNIFDGSDAAGAMDQLNTVNTRLSISGYNGSAATLDAAANTTSATIQGHYGTLQINLDGAYTYTLNNGVAMSSITSKEVFTYQLDDKIGHTDSATLTIDMAPQIVSTNQNDVLIGSAYGDTLIYHLLNGADATGGNGADRWQNFSTAQGDKIDIHELLTGWDHQAATLGNFVQVHTSGANTVISVDRDGAGSAFKSTDLVTLENVQLTLNDLLQNNHLITGG</sequence>
<dbReference type="Pfam" id="PF17963">
    <property type="entry name" value="Big_9"/>
    <property type="match status" value="2"/>
</dbReference>
<dbReference type="InterPro" id="IPR055014">
    <property type="entry name" value="BapA_Bap-like_C"/>
</dbReference>
<feature type="domain" description="Bacterial Ig-like" evidence="3">
    <location>
        <begin position="2574"/>
        <end position="2658"/>
    </location>
</feature>
<protein>
    <submittedName>
        <fullName evidence="5">BapA prefix-like domain-containing protein</fullName>
    </submittedName>
</protein>
<feature type="domain" description="Bacterial Ig-like" evidence="3">
    <location>
        <begin position="1654"/>
        <end position="1739"/>
    </location>
</feature>
<evidence type="ECO:0000256" key="1">
    <source>
        <dbReference type="SAM" id="MobiDB-lite"/>
    </source>
</evidence>
<dbReference type="EMBL" id="DAAOYW010000029">
    <property type="protein sequence ID" value="HAD4351981.1"/>
    <property type="molecule type" value="Genomic_DNA"/>
</dbReference>
<feature type="domain" description="Bacterial Ig-like" evidence="3">
    <location>
        <begin position="1862"/>
        <end position="1950"/>
    </location>
</feature>
<feature type="domain" description="Bacterial Ig-like" evidence="3">
    <location>
        <begin position="2178"/>
        <end position="2261"/>
    </location>
</feature>
<feature type="domain" description="Bacterial Ig" evidence="2">
    <location>
        <begin position="842"/>
        <end position="924"/>
    </location>
</feature>
<feature type="compositionally biased region" description="Polar residues" evidence="1">
    <location>
        <begin position="598"/>
        <end position="614"/>
    </location>
</feature>
<dbReference type="InterPro" id="IPR010221">
    <property type="entry name" value="VCBS_dom"/>
</dbReference>
<evidence type="ECO:0000259" key="3">
    <source>
        <dbReference type="Pfam" id="PF19077"/>
    </source>
</evidence>
<feature type="domain" description="Bacterial Ig-like" evidence="3">
    <location>
        <begin position="289"/>
        <end position="376"/>
    </location>
</feature>
<feature type="domain" description="Bacterial Ig-like" evidence="3">
    <location>
        <begin position="1061"/>
        <end position="1139"/>
    </location>
</feature>
<dbReference type="Pfam" id="PF22783">
    <property type="entry name" value="BapA_N"/>
    <property type="match status" value="1"/>
</dbReference>
<feature type="region of interest" description="Disordered" evidence="1">
    <location>
        <begin position="1647"/>
        <end position="1674"/>
    </location>
</feature>